<evidence type="ECO:0000256" key="2">
    <source>
        <dbReference type="ARBA" id="ARBA00022490"/>
    </source>
</evidence>
<keyword evidence="3" id="KW-0479">Metal-binding</keyword>
<dbReference type="InterPro" id="IPR019903">
    <property type="entry name" value="RIC_family"/>
</dbReference>
<comment type="subcellular location">
    <subcellularLocation>
        <location evidence="1">Cytoplasm</location>
    </subcellularLocation>
</comment>
<feature type="domain" description="Hemerythrin-like" evidence="5">
    <location>
        <begin position="9"/>
        <end position="112"/>
    </location>
</feature>
<dbReference type="PANTHER" id="PTHR36438">
    <property type="entry name" value="IRON-SULFUR CLUSTER REPAIR PROTEIN YTFE"/>
    <property type="match status" value="1"/>
</dbReference>
<dbReference type="PANTHER" id="PTHR36438:SF1">
    <property type="entry name" value="IRON-SULFUR CLUSTER REPAIR PROTEIN YTFE"/>
    <property type="match status" value="1"/>
</dbReference>
<gene>
    <name evidence="6" type="primary">ytfE_6</name>
    <name evidence="6" type="ORF">GALL_436170</name>
</gene>
<dbReference type="Pfam" id="PF01814">
    <property type="entry name" value="Hemerythrin"/>
    <property type="match status" value="1"/>
</dbReference>
<evidence type="ECO:0000256" key="3">
    <source>
        <dbReference type="ARBA" id="ARBA00022723"/>
    </source>
</evidence>
<dbReference type="GO" id="GO:0046872">
    <property type="term" value="F:metal ion binding"/>
    <property type="evidence" value="ECO:0007669"/>
    <property type="project" value="UniProtKB-KW"/>
</dbReference>
<keyword evidence="2" id="KW-0963">Cytoplasm</keyword>
<evidence type="ECO:0000259" key="5">
    <source>
        <dbReference type="Pfam" id="PF01814"/>
    </source>
</evidence>
<accession>A0A1J5Q485</accession>
<dbReference type="InterPro" id="IPR012312">
    <property type="entry name" value="Hemerythrin-like"/>
</dbReference>
<dbReference type="Gene3D" id="1.20.120.520">
    <property type="entry name" value="nmb1532 protein domain like"/>
    <property type="match status" value="1"/>
</dbReference>
<evidence type="ECO:0000256" key="4">
    <source>
        <dbReference type="ARBA" id="ARBA00023004"/>
    </source>
</evidence>
<protein>
    <submittedName>
        <fullName evidence="6">Iron-sulfur cluster repair protein YtfE</fullName>
    </submittedName>
</protein>
<dbReference type="AlphaFoldDB" id="A0A1J5Q485"/>
<sequence length="140" mass="15509">MHAYRVGVPAGLAKLLEQLQQDLLDHMAIEETVLFPMMAREPDARIAHPIAMMRADHDVQARAVERMFALTRELELPEGACNTWRALYLGLRQFADDLIEHVHIENDGLFKRYEAAASAGARLGRAIPPGAAGHSDTARA</sequence>
<reference evidence="6" key="1">
    <citation type="submission" date="2016-10" db="EMBL/GenBank/DDBJ databases">
        <title>Sequence of Gallionella enrichment culture.</title>
        <authorList>
            <person name="Poehlein A."/>
            <person name="Muehling M."/>
            <person name="Daniel R."/>
        </authorList>
    </citation>
    <scope>NUCLEOTIDE SEQUENCE</scope>
</reference>
<keyword evidence="4" id="KW-0408">Iron</keyword>
<evidence type="ECO:0000313" key="6">
    <source>
        <dbReference type="EMBL" id="OIQ74724.1"/>
    </source>
</evidence>
<proteinExistence type="predicted"/>
<comment type="caution">
    <text evidence="6">The sequence shown here is derived from an EMBL/GenBank/DDBJ whole genome shotgun (WGS) entry which is preliminary data.</text>
</comment>
<dbReference type="EMBL" id="MLJW01002406">
    <property type="protein sequence ID" value="OIQ74724.1"/>
    <property type="molecule type" value="Genomic_DNA"/>
</dbReference>
<organism evidence="6">
    <name type="scientific">mine drainage metagenome</name>
    <dbReference type="NCBI Taxonomy" id="410659"/>
    <lineage>
        <taxon>unclassified sequences</taxon>
        <taxon>metagenomes</taxon>
        <taxon>ecological metagenomes</taxon>
    </lineage>
</organism>
<dbReference type="GO" id="GO:0005737">
    <property type="term" value="C:cytoplasm"/>
    <property type="evidence" value="ECO:0007669"/>
    <property type="project" value="UniProtKB-SubCell"/>
</dbReference>
<name>A0A1J5Q485_9ZZZZ</name>
<evidence type="ECO:0000256" key="1">
    <source>
        <dbReference type="ARBA" id="ARBA00004496"/>
    </source>
</evidence>